<organism evidence="1 2">
    <name type="scientific">Setaria italica</name>
    <name type="common">Foxtail millet</name>
    <name type="synonym">Panicum italicum</name>
    <dbReference type="NCBI Taxonomy" id="4555"/>
    <lineage>
        <taxon>Eukaryota</taxon>
        <taxon>Viridiplantae</taxon>
        <taxon>Streptophyta</taxon>
        <taxon>Embryophyta</taxon>
        <taxon>Tracheophyta</taxon>
        <taxon>Spermatophyta</taxon>
        <taxon>Magnoliopsida</taxon>
        <taxon>Liliopsida</taxon>
        <taxon>Poales</taxon>
        <taxon>Poaceae</taxon>
        <taxon>PACMAD clade</taxon>
        <taxon>Panicoideae</taxon>
        <taxon>Panicodae</taxon>
        <taxon>Paniceae</taxon>
        <taxon>Cenchrinae</taxon>
        <taxon>Setaria</taxon>
    </lineage>
</organism>
<dbReference type="STRING" id="4555.K3YXV6"/>
<evidence type="ECO:0000313" key="2">
    <source>
        <dbReference type="Proteomes" id="UP000004995"/>
    </source>
</evidence>
<reference evidence="1" key="2">
    <citation type="submission" date="2018-08" db="UniProtKB">
        <authorList>
            <consortium name="EnsemblPlants"/>
        </authorList>
    </citation>
    <scope>IDENTIFICATION</scope>
    <source>
        <strain evidence="1">Yugu1</strain>
    </source>
</reference>
<proteinExistence type="predicted"/>
<dbReference type="HOGENOM" id="CLU_1605543_0_0_1"/>
<dbReference type="OMA" id="RATCSFM"/>
<dbReference type="AlphaFoldDB" id="K3YXV6"/>
<dbReference type="EMBL" id="AGNK02000335">
    <property type="status" value="NOT_ANNOTATED_CDS"/>
    <property type="molecule type" value="Genomic_DNA"/>
</dbReference>
<protein>
    <submittedName>
        <fullName evidence="1">Uncharacterized protein</fullName>
    </submittedName>
</protein>
<evidence type="ECO:0000313" key="1">
    <source>
        <dbReference type="EnsemblPlants" id="KQL29747"/>
    </source>
</evidence>
<reference evidence="2" key="1">
    <citation type="journal article" date="2012" name="Nat. Biotechnol.">
        <title>Reference genome sequence of the model plant Setaria.</title>
        <authorList>
            <person name="Bennetzen J.L."/>
            <person name="Schmutz J."/>
            <person name="Wang H."/>
            <person name="Percifield R."/>
            <person name="Hawkins J."/>
            <person name="Pontaroli A.C."/>
            <person name="Estep M."/>
            <person name="Feng L."/>
            <person name="Vaughn J.N."/>
            <person name="Grimwood J."/>
            <person name="Jenkins J."/>
            <person name="Barry K."/>
            <person name="Lindquist E."/>
            <person name="Hellsten U."/>
            <person name="Deshpande S."/>
            <person name="Wang X."/>
            <person name="Wu X."/>
            <person name="Mitros T."/>
            <person name="Triplett J."/>
            <person name="Yang X."/>
            <person name="Ye C.Y."/>
            <person name="Mauro-Herrera M."/>
            <person name="Wang L."/>
            <person name="Li P."/>
            <person name="Sharma M."/>
            <person name="Sharma R."/>
            <person name="Ronald P.C."/>
            <person name="Panaud O."/>
            <person name="Kellogg E.A."/>
            <person name="Brutnell T.P."/>
            <person name="Doust A.N."/>
            <person name="Tuskan G.A."/>
            <person name="Rokhsar D."/>
            <person name="Devos K.M."/>
        </authorList>
    </citation>
    <scope>NUCLEOTIDE SEQUENCE [LARGE SCALE GENOMIC DNA]</scope>
    <source>
        <strain evidence="2">cv. Yugu1</strain>
    </source>
</reference>
<name>K3YXV6_SETIT</name>
<keyword evidence="2" id="KW-1185">Reference proteome</keyword>
<accession>K3YXV6</accession>
<dbReference type="EnsemblPlants" id="KQL29747">
    <property type="protein sequence ID" value="KQL29747"/>
    <property type="gene ID" value="SETIT_019104mg"/>
</dbReference>
<dbReference type="Gramene" id="KQL29747">
    <property type="protein sequence ID" value="KQL29747"/>
    <property type="gene ID" value="SETIT_019104mg"/>
</dbReference>
<dbReference type="Proteomes" id="UP000004995">
    <property type="component" value="Unassembled WGS sequence"/>
</dbReference>
<sequence length="178" mass="19638">MAVRRHPPSLAALPTKVAIEIAGDLTVTLERPMDDHCSLRATCSFMRYVCGDRTIGRCLAIDQFRLTMSLNEPVNYGTLLASLTQVSFLTGIKVIFGENRSTRPCLDDLARAAAGGHKVAAYLVTLFLYRDNGGTGDDDTARRMRLSNKGCRLCREQVANVIHQTTWCKWGKPLPLPA</sequence>
<dbReference type="InParanoid" id="K3YXV6"/>